<organism evidence="2 3">
    <name type="scientific">Candidatus Buchananbacteria bacterium RIFCSPHIGHO2_01_FULL_44_11</name>
    <dbReference type="NCBI Taxonomy" id="1797535"/>
    <lineage>
        <taxon>Bacteria</taxon>
        <taxon>Candidatus Buchananiibacteriota</taxon>
    </lineage>
</organism>
<keyword evidence="1" id="KW-0472">Membrane</keyword>
<dbReference type="STRING" id="1797535.A2744_02940"/>
<proteinExistence type="predicted"/>
<sequence length="71" mass="7772">MCLTESKACRTTESFITKLKFALCLKLGHLIGSFFSIKVIFAAFGVKSGLPTATKLYYPTLVGFFMPTEVG</sequence>
<reference evidence="2 3" key="1">
    <citation type="journal article" date="2016" name="Nat. Commun.">
        <title>Thousands of microbial genomes shed light on interconnected biogeochemical processes in an aquifer system.</title>
        <authorList>
            <person name="Anantharaman K."/>
            <person name="Brown C.T."/>
            <person name="Hug L.A."/>
            <person name="Sharon I."/>
            <person name="Castelle C.J."/>
            <person name="Probst A.J."/>
            <person name="Thomas B.C."/>
            <person name="Singh A."/>
            <person name="Wilkins M.J."/>
            <person name="Karaoz U."/>
            <person name="Brodie E.L."/>
            <person name="Williams K.H."/>
            <person name="Hubbard S.S."/>
            <person name="Banfield J.F."/>
        </authorList>
    </citation>
    <scope>NUCLEOTIDE SEQUENCE [LARGE SCALE GENOMIC DNA]</scope>
</reference>
<protein>
    <submittedName>
        <fullName evidence="2">Uncharacterized protein</fullName>
    </submittedName>
</protein>
<keyword evidence="1" id="KW-1133">Transmembrane helix</keyword>
<feature type="transmembrane region" description="Helical" evidence="1">
    <location>
        <begin position="21"/>
        <end position="46"/>
    </location>
</feature>
<evidence type="ECO:0000313" key="3">
    <source>
        <dbReference type="Proteomes" id="UP000178240"/>
    </source>
</evidence>
<dbReference type="AlphaFoldDB" id="A0A1G1Y1E0"/>
<dbReference type="EMBL" id="MHIE01000016">
    <property type="protein sequence ID" value="OGY45620.1"/>
    <property type="molecule type" value="Genomic_DNA"/>
</dbReference>
<dbReference type="Proteomes" id="UP000178240">
    <property type="component" value="Unassembled WGS sequence"/>
</dbReference>
<comment type="caution">
    <text evidence="2">The sequence shown here is derived from an EMBL/GenBank/DDBJ whole genome shotgun (WGS) entry which is preliminary data.</text>
</comment>
<name>A0A1G1Y1E0_9BACT</name>
<evidence type="ECO:0000313" key="2">
    <source>
        <dbReference type="EMBL" id="OGY45620.1"/>
    </source>
</evidence>
<evidence type="ECO:0000256" key="1">
    <source>
        <dbReference type="SAM" id="Phobius"/>
    </source>
</evidence>
<accession>A0A1G1Y1E0</accession>
<keyword evidence="1" id="KW-0812">Transmembrane</keyword>
<gene>
    <name evidence="2" type="ORF">A2744_02940</name>
</gene>